<reference evidence="2 3" key="1">
    <citation type="journal article" date="2019" name="Nat. Ecol. Evol.">
        <title>Megaphylogeny resolves global patterns of mushroom evolution.</title>
        <authorList>
            <person name="Varga T."/>
            <person name="Krizsan K."/>
            <person name="Foldi C."/>
            <person name="Dima B."/>
            <person name="Sanchez-Garcia M."/>
            <person name="Sanchez-Ramirez S."/>
            <person name="Szollosi G.J."/>
            <person name="Szarkandi J.G."/>
            <person name="Papp V."/>
            <person name="Albert L."/>
            <person name="Andreopoulos W."/>
            <person name="Angelini C."/>
            <person name="Antonin V."/>
            <person name="Barry K.W."/>
            <person name="Bougher N.L."/>
            <person name="Buchanan P."/>
            <person name="Buyck B."/>
            <person name="Bense V."/>
            <person name="Catcheside P."/>
            <person name="Chovatia M."/>
            <person name="Cooper J."/>
            <person name="Damon W."/>
            <person name="Desjardin D."/>
            <person name="Finy P."/>
            <person name="Geml J."/>
            <person name="Haridas S."/>
            <person name="Hughes K."/>
            <person name="Justo A."/>
            <person name="Karasinski D."/>
            <person name="Kautmanova I."/>
            <person name="Kiss B."/>
            <person name="Kocsube S."/>
            <person name="Kotiranta H."/>
            <person name="LaButti K.M."/>
            <person name="Lechner B.E."/>
            <person name="Liimatainen K."/>
            <person name="Lipzen A."/>
            <person name="Lukacs Z."/>
            <person name="Mihaltcheva S."/>
            <person name="Morgado L.N."/>
            <person name="Niskanen T."/>
            <person name="Noordeloos M.E."/>
            <person name="Ohm R.A."/>
            <person name="Ortiz-Santana B."/>
            <person name="Ovrebo C."/>
            <person name="Racz N."/>
            <person name="Riley R."/>
            <person name="Savchenko A."/>
            <person name="Shiryaev A."/>
            <person name="Soop K."/>
            <person name="Spirin V."/>
            <person name="Szebenyi C."/>
            <person name="Tomsovsky M."/>
            <person name="Tulloss R.E."/>
            <person name="Uehling J."/>
            <person name="Grigoriev I.V."/>
            <person name="Vagvolgyi C."/>
            <person name="Papp T."/>
            <person name="Martin F.M."/>
            <person name="Miettinen O."/>
            <person name="Hibbett D.S."/>
            <person name="Nagy L.G."/>
        </authorList>
    </citation>
    <scope>NUCLEOTIDE SEQUENCE [LARGE SCALE GENOMIC DNA]</scope>
    <source>
        <strain evidence="2 3">CBS 121175</strain>
    </source>
</reference>
<feature type="non-terminal residue" evidence="2">
    <location>
        <position position="1"/>
    </location>
</feature>
<feature type="domain" description="G" evidence="1">
    <location>
        <begin position="2"/>
        <end position="112"/>
    </location>
</feature>
<keyword evidence="3" id="KW-1185">Reference proteome</keyword>
<name>A0A5C3KPW6_COPMA</name>
<dbReference type="SUPFAM" id="SSF52540">
    <property type="entry name" value="P-loop containing nucleoside triphosphate hydrolases"/>
    <property type="match status" value="1"/>
</dbReference>
<evidence type="ECO:0000313" key="3">
    <source>
        <dbReference type="Proteomes" id="UP000307440"/>
    </source>
</evidence>
<dbReference type="EMBL" id="ML210238">
    <property type="protein sequence ID" value="TFK22549.1"/>
    <property type="molecule type" value="Genomic_DNA"/>
</dbReference>
<dbReference type="OrthoDB" id="8954335at2759"/>
<dbReference type="InterPro" id="IPR027417">
    <property type="entry name" value="P-loop_NTPase"/>
</dbReference>
<dbReference type="CDD" id="cd00882">
    <property type="entry name" value="Ras_like_GTPase"/>
    <property type="match status" value="1"/>
</dbReference>
<evidence type="ECO:0000313" key="2">
    <source>
        <dbReference type="EMBL" id="TFK22549.1"/>
    </source>
</evidence>
<organism evidence="2 3">
    <name type="scientific">Coprinopsis marcescibilis</name>
    <name type="common">Agaric fungus</name>
    <name type="synonym">Psathyrella marcescibilis</name>
    <dbReference type="NCBI Taxonomy" id="230819"/>
    <lineage>
        <taxon>Eukaryota</taxon>
        <taxon>Fungi</taxon>
        <taxon>Dikarya</taxon>
        <taxon>Basidiomycota</taxon>
        <taxon>Agaricomycotina</taxon>
        <taxon>Agaricomycetes</taxon>
        <taxon>Agaricomycetidae</taxon>
        <taxon>Agaricales</taxon>
        <taxon>Agaricineae</taxon>
        <taxon>Psathyrellaceae</taxon>
        <taxon>Coprinopsis</taxon>
    </lineage>
</organism>
<dbReference type="Proteomes" id="UP000307440">
    <property type="component" value="Unassembled WGS sequence"/>
</dbReference>
<dbReference type="Gene3D" id="3.40.50.300">
    <property type="entry name" value="P-loop containing nucleotide triphosphate hydrolases"/>
    <property type="match status" value="1"/>
</dbReference>
<dbReference type="AlphaFoldDB" id="A0A5C3KPW6"/>
<proteinExistence type="predicted"/>
<evidence type="ECO:0000259" key="1">
    <source>
        <dbReference type="Pfam" id="PF01926"/>
    </source>
</evidence>
<dbReference type="GO" id="GO:0005525">
    <property type="term" value="F:GTP binding"/>
    <property type="evidence" value="ECO:0007669"/>
    <property type="project" value="InterPro"/>
</dbReference>
<gene>
    <name evidence="2" type="ORF">FA15DRAFT_748513</name>
</gene>
<sequence>FSIMGVTGAGKSSFINAFDVEGGTSAKVGHTLQPGTRDIRMYVIRLPNELASEYEADLDSRRVVLVDTPGFDTGIGDFDILAQITEWVNKQYMRGSTLGGVVYMCDISLNLVNGGARVGVAHFERMFGGSNSFQRVVLVTAAWDEVKLEAGVKREEELCLSFWRELIAGGAVVKRTQGLSGPAPSGHVEVLRHILQSLRT</sequence>
<protein>
    <recommendedName>
        <fullName evidence="1">G domain-containing protein</fullName>
    </recommendedName>
</protein>
<dbReference type="InterPro" id="IPR006073">
    <property type="entry name" value="GTP-bd"/>
</dbReference>
<accession>A0A5C3KPW6</accession>
<dbReference type="Pfam" id="PF01926">
    <property type="entry name" value="MMR_HSR1"/>
    <property type="match status" value="1"/>
</dbReference>